<comment type="caution">
    <text evidence="1">The sequence shown here is derived from an EMBL/GenBank/DDBJ whole genome shotgun (WGS) entry which is preliminary data.</text>
</comment>
<reference evidence="1 2" key="1">
    <citation type="submission" date="2012-11" db="EMBL/GenBank/DDBJ databases">
        <authorList>
            <person name="Linke B."/>
        </authorList>
    </citation>
    <scope>NUCLEOTIDE SEQUENCE [LARGE SCALE GENOMIC DNA]</scope>
    <source>
        <strain evidence="2">CFBP 1232</strain>
    </source>
</reference>
<gene>
    <name evidence="1" type="ORF">BN437_3177</name>
</gene>
<sequence>MARYGRKLSLVRQRRKVKRANIDVQAEGMKMKRTI</sequence>
<evidence type="ECO:0000313" key="1">
    <source>
        <dbReference type="EMBL" id="CCO95083.1"/>
    </source>
</evidence>
<dbReference type="EMBL" id="CAPB01000038">
    <property type="protein sequence ID" value="CCO95083.1"/>
    <property type="molecule type" value="Genomic_DNA"/>
</dbReference>
<organism evidence="1 2">
    <name type="scientific">Erwinia amylovora NBRC 12687 = CFBP 1232</name>
    <dbReference type="NCBI Taxonomy" id="1219359"/>
    <lineage>
        <taxon>Bacteria</taxon>
        <taxon>Pseudomonadati</taxon>
        <taxon>Pseudomonadota</taxon>
        <taxon>Gammaproteobacteria</taxon>
        <taxon>Enterobacterales</taxon>
        <taxon>Erwiniaceae</taxon>
        <taxon>Erwinia</taxon>
    </lineage>
</organism>
<name>A0A831EUN1_ERWAM</name>
<reference evidence="1 2" key="2">
    <citation type="submission" date="2013-04" db="EMBL/GenBank/DDBJ databases">
        <title>Comparative genomics of 12 strains of Erwinia amylovora identifies a pan-genome with a large conserved core and provides insights into host specificity.</title>
        <authorList>
            <person name="Mann R.A."/>
            <person name="Smits T.H.M."/>
            <person name="Buehlmann A."/>
            <person name="Blom J."/>
            <person name="Goesmann A."/>
            <person name="Frey J.E."/>
            <person name="Plummer K.M."/>
            <person name="Beer S.V."/>
            <person name="Luck J."/>
            <person name="Duffy B."/>
            <person name="Rodoni B."/>
        </authorList>
    </citation>
    <scope>NUCLEOTIDE SEQUENCE [LARGE SCALE GENOMIC DNA]</scope>
    <source>
        <strain evidence="2">CFBP 1232</strain>
    </source>
</reference>
<accession>A0A831EUN1</accession>
<dbReference type="Proteomes" id="UP000013111">
    <property type="component" value="Unassembled WGS sequence"/>
</dbReference>
<dbReference type="AlphaFoldDB" id="A0A831EUN1"/>
<protein>
    <submittedName>
        <fullName evidence="1">Uncharacterized protein</fullName>
    </submittedName>
</protein>
<proteinExistence type="predicted"/>
<evidence type="ECO:0000313" key="2">
    <source>
        <dbReference type="Proteomes" id="UP000013111"/>
    </source>
</evidence>